<dbReference type="CDD" id="cd00082">
    <property type="entry name" value="HisKA"/>
    <property type="match status" value="1"/>
</dbReference>
<dbReference type="PROSITE" id="PS50109">
    <property type="entry name" value="HIS_KIN"/>
    <property type="match status" value="1"/>
</dbReference>
<dbReference type="InterPro" id="IPR050428">
    <property type="entry name" value="TCS_sensor_his_kinase"/>
</dbReference>
<evidence type="ECO:0000313" key="15">
    <source>
        <dbReference type="Proteomes" id="UP000004508"/>
    </source>
</evidence>
<dbReference type="Gene3D" id="3.30.565.10">
    <property type="entry name" value="Histidine kinase-like ATPase, C-terminal domain"/>
    <property type="match status" value="1"/>
</dbReference>
<dbReference type="Pfam" id="PF02518">
    <property type="entry name" value="HATPase_c"/>
    <property type="match status" value="1"/>
</dbReference>
<dbReference type="EC" id="2.7.13.3" evidence="3"/>
<dbReference type="InterPro" id="IPR004358">
    <property type="entry name" value="Sig_transdc_His_kin-like_C"/>
</dbReference>
<dbReference type="PRINTS" id="PR00344">
    <property type="entry name" value="BCTRLSENSOR"/>
</dbReference>
<evidence type="ECO:0000256" key="6">
    <source>
        <dbReference type="ARBA" id="ARBA00022692"/>
    </source>
</evidence>
<dbReference type="FunFam" id="3.30.565.10:FF:000006">
    <property type="entry name" value="Sensor histidine kinase WalK"/>
    <property type="match status" value="1"/>
</dbReference>
<dbReference type="Gene3D" id="1.10.287.130">
    <property type="match status" value="1"/>
</dbReference>
<dbReference type="RefSeq" id="WP_007916173.1">
    <property type="nucleotide sequence ID" value="NZ_ADVG01000003.1"/>
</dbReference>
<name>D6TWF4_KTERA</name>
<dbReference type="FunFam" id="1.10.287.130:FF:000001">
    <property type="entry name" value="Two-component sensor histidine kinase"/>
    <property type="match status" value="1"/>
</dbReference>
<comment type="caution">
    <text evidence="14">The sequence shown here is derived from an EMBL/GenBank/DDBJ whole genome shotgun (WGS) entry which is preliminary data.</text>
</comment>
<evidence type="ECO:0000256" key="11">
    <source>
        <dbReference type="SAM" id="Phobius"/>
    </source>
</evidence>
<dbReference type="PANTHER" id="PTHR45436">
    <property type="entry name" value="SENSOR HISTIDINE KINASE YKOH"/>
    <property type="match status" value="1"/>
</dbReference>
<dbReference type="SUPFAM" id="SSF158472">
    <property type="entry name" value="HAMP domain-like"/>
    <property type="match status" value="1"/>
</dbReference>
<keyword evidence="15" id="KW-1185">Reference proteome</keyword>
<evidence type="ECO:0000256" key="1">
    <source>
        <dbReference type="ARBA" id="ARBA00000085"/>
    </source>
</evidence>
<dbReference type="SMART" id="SM00304">
    <property type="entry name" value="HAMP"/>
    <property type="match status" value="1"/>
</dbReference>
<dbReference type="SUPFAM" id="SSF55874">
    <property type="entry name" value="ATPase domain of HSP90 chaperone/DNA topoisomerase II/histidine kinase"/>
    <property type="match status" value="1"/>
</dbReference>
<dbReference type="InterPro" id="IPR005467">
    <property type="entry name" value="His_kinase_dom"/>
</dbReference>
<keyword evidence="8 11" id="KW-1133">Transmembrane helix</keyword>
<keyword evidence="10 11" id="KW-0472">Membrane</keyword>
<dbReference type="InParanoid" id="D6TWF4"/>
<dbReference type="GO" id="GO:0000155">
    <property type="term" value="F:phosphorelay sensor kinase activity"/>
    <property type="evidence" value="ECO:0007669"/>
    <property type="project" value="InterPro"/>
</dbReference>
<dbReference type="PROSITE" id="PS50885">
    <property type="entry name" value="HAMP"/>
    <property type="match status" value="1"/>
</dbReference>
<dbReference type="Pfam" id="PF00512">
    <property type="entry name" value="HisKA"/>
    <property type="match status" value="1"/>
</dbReference>
<comment type="catalytic activity">
    <reaction evidence="1">
        <text>ATP + protein L-histidine = ADP + protein N-phospho-L-histidine.</text>
        <dbReference type="EC" id="2.7.13.3"/>
    </reaction>
</comment>
<evidence type="ECO:0000256" key="8">
    <source>
        <dbReference type="ARBA" id="ARBA00022989"/>
    </source>
</evidence>
<dbReference type="CDD" id="cd06225">
    <property type="entry name" value="HAMP"/>
    <property type="match status" value="1"/>
</dbReference>
<keyword evidence="6 11" id="KW-0812">Transmembrane</keyword>
<evidence type="ECO:0000256" key="3">
    <source>
        <dbReference type="ARBA" id="ARBA00012438"/>
    </source>
</evidence>
<gene>
    <name evidence="14" type="ORF">Krac_5608</name>
</gene>
<evidence type="ECO:0000259" key="13">
    <source>
        <dbReference type="PROSITE" id="PS50885"/>
    </source>
</evidence>
<dbReference type="SUPFAM" id="SSF47384">
    <property type="entry name" value="Homodimeric domain of signal transducing histidine kinase"/>
    <property type="match status" value="1"/>
</dbReference>
<dbReference type="FunCoup" id="D6TWF4">
    <property type="interactions" value="302"/>
</dbReference>
<dbReference type="PANTHER" id="PTHR45436:SF5">
    <property type="entry name" value="SENSOR HISTIDINE KINASE TRCS"/>
    <property type="match status" value="1"/>
</dbReference>
<evidence type="ECO:0000313" key="14">
    <source>
        <dbReference type="EMBL" id="EFH84537.1"/>
    </source>
</evidence>
<keyword evidence="4" id="KW-0597">Phosphoprotein</keyword>
<proteinExistence type="predicted"/>
<protein>
    <recommendedName>
        <fullName evidence="3">histidine kinase</fullName>
        <ecNumber evidence="3">2.7.13.3</ecNumber>
    </recommendedName>
</protein>
<reference evidence="14 15" key="1">
    <citation type="journal article" date="2011" name="Stand. Genomic Sci.">
        <title>Non-contiguous finished genome sequence and contextual data of the filamentous soil bacterium Ktedonobacter racemifer type strain (SOSP1-21).</title>
        <authorList>
            <person name="Chang Y.J."/>
            <person name="Land M."/>
            <person name="Hauser L."/>
            <person name="Chertkov O."/>
            <person name="Del Rio T.G."/>
            <person name="Nolan M."/>
            <person name="Copeland A."/>
            <person name="Tice H."/>
            <person name="Cheng J.F."/>
            <person name="Lucas S."/>
            <person name="Han C."/>
            <person name="Goodwin L."/>
            <person name="Pitluck S."/>
            <person name="Ivanova N."/>
            <person name="Ovchinikova G."/>
            <person name="Pati A."/>
            <person name="Chen A."/>
            <person name="Palaniappan K."/>
            <person name="Mavromatis K."/>
            <person name="Liolios K."/>
            <person name="Brettin T."/>
            <person name="Fiebig A."/>
            <person name="Rohde M."/>
            <person name="Abt B."/>
            <person name="Goker M."/>
            <person name="Detter J.C."/>
            <person name="Woyke T."/>
            <person name="Bristow J."/>
            <person name="Eisen J.A."/>
            <person name="Markowitz V."/>
            <person name="Hugenholtz P."/>
            <person name="Kyrpides N.C."/>
            <person name="Klenk H.P."/>
            <person name="Lapidus A."/>
        </authorList>
    </citation>
    <scope>NUCLEOTIDE SEQUENCE [LARGE SCALE GENOMIC DNA]</scope>
    <source>
        <strain evidence="15">DSM 44963</strain>
    </source>
</reference>
<dbReference type="InterPro" id="IPR036097">
    <property type="entry name" value="HisK_dim/P_sf"/>
</dbReference>
<evidence type="ECO:0000256" key="10">
    <source>
        <dbReference type="ARBA" id="ARBA00023136"/>
    </source>
</evidence>
<keyword evidence="9" id="KW-0902">Two-component regulatory system</keyword>
<dbReference type="eggNOG" id="COG5002">
    <property type="taxonomic scope" value="Bacteria"/>
</dbReference>
<dbReference type="InterPro" id="IPR036890">
    <property type="entry name" value="HATPase_C_sf"/>
</dbReference>
<dbReference type="SMART" id="SM00387">
    <property type="entry name" value="HATPase_c"/>
    <property type="match status" value="1"/>
</dbReference>
<dbReference type="Gene3D" id="6.10.340.10">
    <property type="match status" value="1"/>
</dbReference>
<dbReference type="InterPro" id="IPR003594">
    <property type="entry name" value="HATPase_dom"/>
</dbReference>
<sequence>MIERLQQIRPPGIRVQLTLWYTAIFTLLILLFSLIFYTTLYTFLASGLDSALQLRAQQIAGGVSNDSGNIVIQDVTGELPGLDATATPENQGQGTTKAKQLGSQSDVNFGTLVRILDAKGQTTYISPAFHALSLPSNSFTSPLHGSAWQGTLTAHNGQAVRVYSVALSDNGTVFGVLQVGESLTQLTSTLQSVAIVLLVITPFMLLLGAIGSYWLAKRAFRPVLYLTRTTREIEAGDLHRRVPIPRARDEVHELALTFNEMIGRLEQAFTQQRRFVADASHELRTPVAVIRSFTDVALEEPRAFEECITALREINAESERLGHLINDLLSLARADEEQMPIEREPVRLDLLTLDVCETMELLAIERGIDLQVQKIAPATIQGDTVRLIQVIMGVVDNALTYTNAGGKVTLSVETHALVARLVVRDTGIGIAEQDIPHIFERFYRADPVGWRAARGSGLGLSIADWVVRAHGGSIDVESQVGRGTTFTITLPLASPTSVQTHRE</sequence>
<feature type="domain" description="HAMP" evidence="13">
    <location>
        <begin position="217"/>
        <end position="270"/>
    </location>
</feature>
<comment type="subcellular location">
    <subcellularLocation>
        <location evidence="2">Membrane</location>
    </subcellularLocation>
</comment>
<dbReference type="GO" id="GO:0005886">
    <property type="term" value="C:plasma membrane"/>
    <property type="evidence" value="ECO:0007669"/>
    <property type="project" value="TreeGrafter"/>
</dbReference>
<evidence type="ECO:0000256" key="2">
    <source>
        <dbReference type="ARBA" id="ARBA00004370"/>
    </source>
</evidence>
<evidence type="ECO:0000256" key="4">
    <source>
        <dbReference type="ARBA" id="ARBA00022553"/>
    </source>
</evidence>
<evidence type="ECO:0000259" key="12">
    <source>
        <dbReference type="PROSITE" id="PS50109"/>
    </source>
</evidence>
<dbReference type="InterPro" id="IPR003660">
    <property type="entry name" value="HAMP_dom"/>
</dbReference>
<feature type="domain" description="Histidine kinase" evidence="12">
    <location>
        <begin position="278"/>
        <end position="494"/>
    </location>
</feature>
<dbReference type="SMART" id="SM00388">
    <property type="entry name" value="HisKA"/>
    <property type="match status" value="1"/>
</dbReference>
<dbReference type="AlphaFoldDB" id="D6TWF4"/>
<dbReference type="EMBL" id="ADVG01000003">
    <property type="protein sequence ID" value="EFH84537.1"/>
    <property type="molecule type" value="Genomic_DNA"/>
</dbReference>
<evidence type="ECO:0000256" key="5">
    <source>
        <dbReference type="ARBA" id="ARBA00022679"/>
    </source>
</evidence>
<dbReference type="OrthoDB" id="9786919at2"/>
<evidence type="ECO:0000256" key="7">
    <source>
        <dbReference type="ARBA" id="ARBA00022777"/>
    </source>
</evidence>
<keyword evidence="7 14" id="KW-0418">Kinase</keyword>
<accession>D6TWF4</accession>
<feature type="transmembrane region" description="Helical" evidence="11">
    <location>
        <begin position="193"/>
        <end position="216"/>
    </location>
</feature>
<dbReference type="Pfam" id="PF00672">
    <property type="entry name" value="HAMP"/>
    <property type="match status" value="1"/>
</dbReference>
<dbReference type="InterPro" id="IPR003661">
    <property type="entry name" value="HisK_dim/P_dom"/>
</dbReference>
<evidence type="ECO:0000256" key="9">
    <source>
        <dbReference type="ARBA" id="ARBA00023012"/>
    </source>
</evidence>
<dbReference type="STRING" id="485913.Krac_5608"/>
<dbReference type="CDD" id="cd00075">
    <property type="entry name" value="HATPase"/>
    <property type="match status" value="1"/>
</dbReference>
<feature type="transmembrane region" description="Helical" evidence="11">
    <location>
        <begin position="20"/>
        <end position="44"/>
    </location>
</feature>
<organism evidence="14 15">
    <name type="scientific">Ktedonobacter racemifer DSM 44963</name>
    <dbReference type="NCBI Taxonomy" id="485913"/>
    <lineage>
        <taxon>Bacteria</taxon>
        <taxon>Bacillati</taxon>
        <taxon>Chloroflexota</taxon>
        <taxon>Ktedonobacteria</taxon>
        <taxon>Ktedonobacterales</taxon>
        <taxon>Ktedonobacteraceae</taxon>
        <taxon>Ktedonobacter</taxon>
    </lineage>
</organism>
<dbReference type="Proteomes" id="UP000004508">
    <property type="component" value="Unassembled WGS sequence"/>
</dbReference>
<keyword evidence="5" id="KW-0808">Transferase</keyword>